<evidence type="ECO:0000313" key="2">
    <source>
        <dbReference type="EMBL" id="CAK7897370.1"/>
    </source>
</evidence>
<evidence type="ECO:0000313" key="3">
    <source>
        <dbReference type="EMBL" id="CAK7926752.1"/>
    </source>
</evidence>
<dbReference type="EMBL" id="CAKLBY020000101">
    <property type="protein sequence ID" value="CAK7926752.1"/>
    <property type="molecule type" value="Genomic_DNA"/>
</dbReference>
<reference evidence="3" key="1">
    <citation type="submission" date="2024-01" db="EMBL/GenBank/DDBJ databases">
        <authorList>
            <person name="Webb A."/>
        </authorList>
    </citation>
    <scope>NUCLEOTIDE SEQUENCE</scope>
    <source>
        <strain evidence="3">Pm1</strain>
    </source>
</reference>
<name>A0AAV1TZV8_9STRA</name>
<feature type="region of interest" description="Disordered" evidence="1">
    <location>
        <begin position="1"/>
        <end position="71"/>
    </location>
</feature>
<feature type="compositionally biased region" description="Acidic residues" evidence="1">
    <location>
        <begin position="49"/>
        <end position="61"/>
    </location>
</feature>
<dbReference type="AlphaFoldDB" id="A0AAV1TZV8"/>
<sequence length="244" mass="27761">MVTNSEATKAMEVNGRFSDELTSTDRSTWDDILQNSRLPDYESSSYVQEEGDYTSDDDTEQESSVQLADSLSAKYDHDFENDKDSNCGEDDVAHSDIDHAGSIEYTEDDVPNAIRAHNCDDYDGVAITRADNDEFDGDESDSDDISECRFLEYVIGDSETDRDYDPEITKSVGHVADLVTIDDAGYESGTNENERDYLFKPSGEREAYDCWQFHLIYFFVIYILEMKNFDGRATRSVPKYNQID</sequence>
<organism evidence="3 4">
    <name type="scientific">Peronospora matthiolae</name>
    <dbReference type="NCBI Taxonomy" id="2874970"/>
    <lineage>
        <taxon>Eukaryota</taxon>
        <taxon>Sar</taxon>
        <taxon>Stramenopiles</taxon>
        <taxon>Oomycota</taxon>
        <taxon>Peronosporomycetes</taxon>
        <taxon>Peronosporales</taxon>
        <taxon>Peronosporaceae</taxon>
        <taxon>Peronospora</taxon>
    </lineage>
</organism>
<evidence type="ECO:0000256" key="1">
    <source>
        <dbReference type="SAM" id="MobiDB-lite"/>
    </source>
</evidence>
<dbReference type="EMBL" id="CAKLBY020000014">
    <property type="protein sequence ID" value="CAK7897370.1"/>
    <property type="molecule type" value="Genomic_DNA"/>
</dbReference>
<feature type="compositionally biased region" description="Polar residues" evidence="1">
    <location>
        <begin position="33"/>
        <end position="47"/>
    </location>
</feature>
<evidence type="ECO:0000313" key="4">
    <source>
        <dbReference type="Proteomes" id="UP001162060"/>
    </source>
</evidence>
<protein>
    <submittedName>
        <fullName evidence="3">Uncharacterized protein</fullName>
    </submittedName>
</protein>
<dbReference type="Proteomes" id="UP001162060">
    <property type="component" value="Unassembled WGS sequence"/>
</dbReference>
<comment type="caution">
    <text evidence="3">The sequence shown here is derived from an EMBL/GenBank/DDBJ whole genome shotgun (WGS) entry which is preliminary data.</text>
</comment>
<gene>
    <name evidence="3" type="ORF">PM001_LOCUS11902</name>
    <name evidence="2" type="ORF">PM001_LOCUS1425</name>
</gene>
<accession>A0AAV1TZV8</accession>
<proteinExistence type="predicted"/>